<feature type="compositionally biased region" description="Basic and acidic residues" evidence="2">
    <location>
        <begin position="493"/>
        <end position="504"/>
    </location>
</feature>
<dbReference type="GO" id="GO:0006897">
    <property type="term" value="P:endocytosis"/>
    <property type="evidence" value="ECO:0007669"/>
    <property type="project" value="TreeGrafter"/>
</dbReference>
<dbReference type="GO" id="GO:0070941">
    <property type="term" value="P:eisosome assembly"/>
    <property type="evidence" value="ECO:0007669"/>
    <property type="project" value="TreeGrafter"/>
</dbReference>
<dbReference type="GO" id="GO:0005886">
    <property type="term" value="C:plasma membrane"/>
    <property type="evidence" value="ECO:0007669"/>
    <property type="project" value="TreeGrafter"/>
</dbReference>
<reference evidence="3" key="1">
    <citation type="submission" date="2020-12" db="EMBL/GenBank/DDBJ databases">
        <title>Metabolic potential, ecology and presence of endohyphal bacteria is reflected in genomic diversity of Mucoromycotina.</title>
        <authorList>
            <person name="Muszewska A."/>
            <person name="Okrasinska A."/>
            <person name="Steczkiewicz K."/>
            <person name="Drgas O."/>
            <person name="Orlowska M."/>
            <person name="Perlinska-Lenart U."/>
            <person name="Aleksandrzak-Piekarczyk T."/>
            <person name="Szatraj K."/>
            <person name="Zielenkiewicz U."/>
            <person name="Pilsyk S."/>
            <person name="Malc E."/>
            <person name="Mieczkowski P."/>
            <person name="Kruszewska J.S."/>
            <person name="Biernat P."/>
            <person name="Pawlowska J."/>
        </authorList>
    </citation>
    <scope>NUCLEOTIDE SEQUENCE</scope>
    <source>
        <strain evidence="3">WA0000067209</strain>
    </source>
</reference>
<feature type="region of interest" description="Disordered" evidence="2">
    <location>
        <begin position="261"/>
        <end position="346"/>
    </location>
</feature>
<dbReference type="OrthoDB" id="5599269at2759"/>
<evidence type="ECO:0000313" key="3">
    <source>
        <dbReference type="EMBL" id="KAG2178851.1"/>
    </source>
</evidence>
<sequence>MAFRDLQHQLGKLTSEVKTQIAKNNPLQNEETKDISMWIFQERNILAETKTLAYEHGEANKLMYKWAKEEGQDLEDIGAKLSKLLNKQTEIEQEFAAKYQKYRHALKSIRERENSMTEVREKKKALQARIAALEKSSPKSSKLKEFQHELTSLDNDTRNREADIADFKRFALREAFYLRFNAMAEYAEKSALLAGFGKYIVDLIDIEPTDAQQGRKPYASGTESAMILADTLNAVNNWKPSNQDFRPTLAEGEGQVREDALPQTEASVQANKSSGIPEPSTTEENTNSTSKVTDCVTDNAQASGTAAVAVESSEPPIISTPQPSAPLEKPSSGFQPRNSTETDSANAGDIPAALQQAPSVQSPIPFNNNEALMQTPTRPNADLQDSNKEEIVNDTPVVLGVAMHSPWQASTAPPLPSPRPSHLTAYSTGLPEDGLANYNSGNYGQLYRRVSHLRQNQRPYAEFQQHVVQPRVGAGGFRIPVTDETLPPYEEGSANRRYTDEKNQ</sequence>
<feature type="compositionally biased region" description="Polar residues" evidence="2">
    <location>
        <begin position="332"/>
        <end position="345"/>
    </location>
</feature>
<dbReference type="InterPro" id="IPR028245">
    <property type="entry name" value="PIL1/LSP1"/>
</dbReference>
<feature type="compositionally biased region" description="Polar residues" evidence="2">
    <location>
        <begin position="264"/>
        <end position="274"/>
    </location>
</feature>
<proteinExistence type="predicted"/>
<gene>
    <name evidence="3" type="ORF">INT43_001697</name>
</gene>
<dbReference type="Gene3D" id="1.20.1270.60">
    <property type="entry name" value="Arfaptin homology (AH) domain/BAR domain"/>
    <property type="match status" value="1"/>
</dbReference>
<keyword evidence="1" id="KW-0175">Coiled coil</keyword>
<dbReference type="AlphaFoldDB" id="A0A8H7UAY2"/>
<evidence type="ECO:0000313" key="4">
    <source>
        <dbReference type="Proteomes" id="UP000654370"/>
    </source>
</evidence>
<dbReference type="GO" id="GO:0036286">
    <property type="term" value="C:eisosome filament"/>
    <property type="evidence" value="ECO:0007669"/>
    <property type="project" value="TreeGrafter"/>
</dbReference>
<organism evidence="3 4">
    <name type="scientific">Mortierella isabellina</name>
    <name type="common">Filamentous fungus</name>
    <name type="synonym">Umbelopsis isabellina</name>
    <dbReference type="NCBI Taxonomy" id="91625"/>
    <lineage>
        <taxon>Eukaryota</taxon>
        <taxon>Fungi</taxon>
        <taxon>Fungi incertae sedis</taxon>
        <taxon>Mucoromycota</taxon>
        <taxon>Mucoromycotina</taxon>
        <taxon>Umbelopsidomycetes</taxon>
        <taxon>Umbelopsidales</taxon>
        <taxon>Umbelopsidaceae</taxon>
        <taxon>Umbelopsis</taxon>
    </lineage>
</organism>
<accession>A0A8H7UAY2</accession>
<evidence type="ECO:0000256" key="1">
    <source>
        <dbReference type="SAM" id="Coils"/>
    </source>
</evidence>
<name>A0A8H7UAY2_MORIS</name>
<evidence type="ECO:0008006" key="5">
    <source>
        <dbReference type="Google" id="ProtNLM"/>
    </source>
</evidence>
<dbReference type="GO" id="GO:0008289">
    <property type="term" value="F:lipid binding"/>
    <property type="evidence" value="ECO:0007669"/>
    <property type="project" value="TreeGrafter"/>
</dbReference>
<evidence type="ECO:0000256" key="2">
    <source>
        <dbReference type="SAM" id="MobiDB-lite"/>
    </source>
</evidence>
<dbReference type="PANTHER" id="PTHR31962">
    <property type="entry name" value="SPHINGOLIPID LONG CHAIN BASE-RESPONSIVE PROTEIN PIL1"/>
    <property type="match status" value="1"/>
</dbReference>
<dbReference type="Pfam" id="PF13805">
    <property type="entry name" value="Pil1"/>
    <property type="match status" value="1"/>
</dbReference>
<feature type="coiled-coil region" evidence="1">
    <location>
        <begin position="74"/>
        <end position="136"/>
    </location>
</feature>
<dbReference type="Proteomes" id="UP000654370">
    <property type="component" value="Unassembled WGS sequence"/>
</dbReference>
<keyword evidence="4" id="KW-1185">Reference proteome</keyword>
<dbReference type="EMBL" id="JAEPQZ010000007">
    <property type="protein sequence ID" value="KAG2178851.1"/>
    <property type="molecule type" value="Genomic_DNA"/>
</dbReference>
<protein>
    <recommendedName>
        <fullName evidence="5">Eisosome component PIL1-domain-containing protein</fullName>
    </recommendedName>
</protein>
<dbReference type="PANTHER" id="PTHR31962:SF1">
    <property type="entry name" value="SPHINGOLIPID LONG CHAIN BASE-RESPONSIVE PROTEIN PIL1"/>
    <property type="match status" value="1"/>
</dbReference>
<feature type="compositionally biased region" description="Low complexity" evidence="2">
    <location>
        <begin position="277"/>
        <end position="290"/>
    </location>
</feature>
<comment type="caution">
    <text evidence="3">The sequence shown here is derived from an EMBL/GenBank/DDBJ whole genome shotgun (WGS) entry which is preliminary data.</text>
</comment>
<dbReference type="InterPro" id="IPR027267">
    <property type="entry name" value="AH/BAR_dom_sf"/>
</dbReference>
<feature type="region of interest" description="Disordered" evidence="2">
    <location>
        <begin position="478"/>
        <end position="504"/>
    </location>
</feature>